<reference evidence="1 2" key="1">
    <citation type="submission" date="2017-03" db="EMBL/GenBank/DDBJ databases">
        <title>Genome sequence of Clostridium oryzae DSM 28571.</title>
        <authorList>
            <person name="Poehlein A."/>
            <person name="Daniel R."/>
        </authorList>
    </citation>
    <scope>NUCLEOTIDE SEQUENCE [LARGE SCALE GENOMIC DNA]</scope>
    <source>
        <strain evidence="1 2">DSM 28571</strain>
    </source>
</reference>
<keyword evidence="2" id="KW-1185">Reference proteome</keyword>
<dbReference type="OrthoDB" id="1797229at2"/>
<organism evidence="1 2">
    <name type="scientific">Clostridium oryzae</name>
    <dbReference type="NCBI Taxonomy" id="1450648"/>
    <lineage>
        <taxon>Bacteria</taxon>
        <taxon>Bacillati</taxon>
        <taxon>Bacillota</taxon>
        <taxon>Clostridia</taxon>
        <taxon>Eubacteriales</taxon>
        <taxon>Clostridiaceae</taxon>
        <taxon>Clostridium</taxon>
    </lineage>
</organism>
<dbReference type="Proteomes" id="UP000190080">
    <property type="component" value="Unassembled WGS sequence"/>
</dbReference>
<evidence type="ECO:0000313" key="2">
    <source>
        <dbReference type="Proteomes" id="UP000190080"/>
    </source>
</evidence>
<sequence>MSQTSFRRPTKHYDERIKGIDEKICELIKQRKEVSSNDPGYPPLEVIKSWAEKYDLYEDLLNSIFGTLWDEESYKPNVKPEDFKKQITVLKAIEANNKIYSVACILQYSNSSVVNLNIEWDSTNNRTERRRETNHYELYIDKDHECRMFYGSGGDDHSHNSFVVSPPLPDDVSGINLIFKERNFDSKDWDEYREIVISL</sequence>
<evidence type="ECO:0000313" key="1">
    <source>
        <dbReference type="EMBL" id="OPJ60679.1"/>
    </source>
</evidence>
<dbReference type="AlphaFoldDB" id="A0A1V4ILE3"/>
<accession>A0A1V4ILE3</accession>
<dbReference type="EMBL" id="MZGV01000029">
    <property type="protein sequence ID" value="OPJ60679.1"/>
    <property type="molecule type" value="Genomic_DNA"/>
</dbReference>
<comment type="caution">
    <text evidence="1">The sequence shown here is derived from an EMBL/GenBank/DDBJ whole genome shotgun (WGS) entry which is preliminary data.</text>
</comment>
<gene>
    <name evidence="1" type="ORF">CLORY_27300</name>
</gene>
<dbReference type="RefSeq" id="WP_079425368.1">
    <property type="nucleotide sequence ID" value="NZ_MZGV01000029.1"/>
</dbReference>
<name>A0A1V4ILE3_9CLOT</name>
<protein>
    <submittedName>
        <fullName evidence="1">Uncharacterized protein</fullName>
    </submittedName>
</protein>
<proteinExistence type="predicted"/>